<evidence type="ECO:0008006" key="4">
    <source>
        <dbReference type="Google" id="ProtNLM"/>
    </source>
</evidence>
<evidence type="ECO:0000313" key="2">
    <source>
        <dbReference type="EMBL" id="MUG72658.1"/>
    </source>
</evidence>
<evidence type="ECO:0000256" key="1">
    <source>
        <dbReference type="SAM" id="SignalP"/>
    </source>
</evidence>
<name>A0A7X2ZCY4_9BACL</name>
<dbReference type="InterPro" id="IPR045956">
    <property type="entry name" value="DUF6376"/>
</dbReference>
<protein>
    <recommendedName>
        <fullName evidence="4">Lipoprotein</fullName>
    </recommendedName>
</protein>
<feature type="chain" id="PRO_5030927227" description="Lipoprotein" evidence="1">
    <location>
        <begin position="21"/>
        <end position="147"/>
    </location>
</feature>
<comment type="caution">
    <text evidence="2">The sequence shown here is derived from an EMBL/GenBank/DDBJ whole genome shotgun (WGS) entry which is preliminary data.</text>
</comment>
<evidence type="ECO:0000313" key="3">
    <source>
        <dbReference type="Proteomes" id="UP000450917"/>
    </source>
</evidence>
<keyword evidence="1" id="KW-0732">Signal</keyword>
<sequence length="147" mass="16330">MKRYLLLLALVIGILPGCSALNEVNHTLDYINEATSFVNRASGFAEQVPVLAQQALLDPASRTALQQELESMRDGIVRFNGLEVPKVAQDLHKQLVAHNEALMKELTLHLEQMNQNVIDFKALADSPMLQTINKITQTLTSIRELAP</sequence>
<dbReference type="EMBL" id="WNZX01000016">
    <property type="protein sequence ID" value="MUG72658.1"/>
    <property type="molecule type" value="Genomic_DNA"/>
</dbReference>
<feature type="signal peptide" evidence="1">
    <location>
        <begin position="1"/>
        <end position="20"/>
    </location>
</feature>
<dbReference type="RefSeq" id="WP_127607306.1">
    <property type="nucleotide sequence ID" value="NZ_JARTHJ010000027.1"/>
</dbReference>
<organism evidence="2 3">
    <name type="scientific">Paenibacillus validus</name>
    <dbReference type="NCBI Taxonomy" id="44253"/>
    <lineage>
        <taxon>Bacteria</taxon>
        <taxon>Bacillati</taxon>
        <taxon>Bacillota</taxon>
        <taxon>Bacilli</taxon>
        <taxon>Bacillales</taxon>
        <taxon>Paenibacillaceae</taxon>
        <taxon>Paenibacillus</taxon>
    </lineage>
</organism>
<gene>
    <name evidence="2" type="ORF">GNP93_18485</name>
</gene>
<dbReference type="Pfam" id="PF19903">
    <property type="entry name" value="DUF6376"/>
    <property type="match status" value="1"/>
</dbReference>
<reference evidence="2 3" key="1">
    <citation type="submission" date="2019-11" db="EMBL/GenBank/DDBJ databases">
        <title>Draft genome sequences of five Paenibacillus species of dairy origin.</title>
        <authorList>
            <person name="Olajide A.M."/>
            <person name="Chen S."/>
            <person name="Lapointe G."/>
        </authorList>
    </citation>
    <scope>NUCLEOTIDE SEQUENCE [LARGE SCALE GENOMIC DNA]</scope>
    <source>
        <strain evidence="2 3">2CS3</strain>
    </source>
</reference>
<dbReference type="AlphaFoldDB" id="A0A7X2ZCY4"/>
<keyword evidence="3" id="KW-1185">Reference proteome</keyword>
<proteinExistence type="predicted"/>
<accession>A0A7X2ZCY4</accession>
<dbReference type="Proteomes" id="UP000450917">
    <property type="component" value="Unassembled WGS sequence"/>
</dbReference>